<keyword evidence="1" id="KW-1133">Transmembrane helix</keyword>
<keyword evidence="1" id="KW-0472">Membrane</keyword>
<sequence length="65" mass="7066">MLLLEVRSCLLSSLGRVLKDVLLSLFCLLISMLICDSCFLRSSRRGSKLGRSGLAVVFCLDAGCL</sequence>
<dbReference type="EMBL" id="EU955173">
    <property type="protein sequence ID" value="ACG27291.1"/>
    <property type="molecule type" value="mRNA"/>
</dbReference>
<reference evidence="2" key="1">
    <citation type="journal article" date="2009" name="Plant Mol. Biol.">
        <title>Insights into corn genes derived from large-scale cDNA sequencing.</title>
        <authorList>
            <person name="Alexandrov N.N."/>
            <person name="Brover V.V."/>
            <person name="Freidin S."/>
            <person name="Troukhan M.E."/>
            <person name="Tatarinova T.V."/>
            <person name="Zhang H."/>
            <person name="Swaller T.J."/>
            <person name="Lu Y.P."/>
            <person name="Bouck J."/>
            <person name="Flavell R.B."/>
            <person name="Feldmann K.A."/>
        </authorList>
    </citation>
    <scope>NUCLEOTIDE SEQUENCE</scope>
</reference>
<proteinExistence type="evidence at transcript level"/>
<accession>B6SR08</accession>
<organism evidence="2">
    <name type="scientific">Zea mays</name>
    <name type="common">Maize</name>
    <dbReference type="NCBI Taxonomy" id="4577"/>
    <lineage>
        <taxon>Eukaryota</taxon>
        <taxon>Viridiplantae</taxon>
        <taxon>Streptophyta</taxon>
        <taxon>Embryophyta</taxon>
        <taxon>Tracheophyta</taxon>
        <taxon>Spermatophyta</taxon>
        <taxon>Magnoliopsida</taxon>
        <taxon>Liliopsida</taxon>
        <taxon>Poales</taxon>
        <taxon>Poaceae</taxon>
        <taxon>PACMAD clade</taxon>
        <taxon>Panicoideae</taxon>
        <taxon>Andropogonodae</taxon>
        <taxon>Andropogoneae</taxon>
        <taxon>Tripsacinae</taxon>
        <taxon>Zea</taxon>
    </lineage>
</organism>
<evidence type="ECO:0000256" key="1">
    <source>
        <dbReference type="SAM" id="Phobius"/>
    </source>
</evidence>
<dbReference type="AlphaFoldDB" id="B6SR08"/>
<protein>
    <submittedName>
        <fullName evidence="2">Uncharacterized protein</fullName>
    </submittedName>
</protein>
<name>B6SR08_MAIZE</name>
<evidence type="ECO:0000313" key="2">
    <source>
        <dbReference type="EMBL" id="ACG27291.1"/>
    </source>
</evidence>
<feature type="transmembrane region" description="Helical" evidence="1">
    <location>
        <begin position="21"/>
        <end position="40"/>
    </location>
</feature>
<keyword evidence="1" id="KW-0812">Transmembrane</keyword>